<dbReference type="SUPFAM" id="SSF47676">
    <property type="entry name" value="Conserved domain common to transcription factors TFIIS, elongin A, CRSP70"/>
    <property type="match status" value="1"/>
</dbReference>
<dbReference type="Gene3D" id="1.10.472.30">
    <property type="entry name" value="Transcription elongation factor S-II, central domain"/>
    <property type="match status" value="1"/>
</dbReference>
<dbReference type="Gene3D" id="1.20.930.10">
    <property type="entry name" value="Conserved domain common to transcription factors TFIIS, elongin A, CRSP70"/>
    <property type="match status" value="1"/>
</dbReference>
<dbReference type="GO" id="GO:0000977">
    <property type="term" value="F:RNA polymerase II transcription regulatory region sequence-specific DNA binding"/>
    <property type="evidence" value="ECO:0007669"/>
    <property type="project" value="TreeGrafter"/>
</dbReference>
<evidence type="ECO:0000259" key="10">
    <source>
        <dbReference type="PROSITE" id="PS51133"/>
    </source>
</evidence>
<dbReference type="InterPro" id="IPR003618">
    <property type="entry name" value="TFIIS_cen_dom"/>
</dbReference>
<dbReference type="Gene3D" id="2.20.25.10">
    <property type="match status" value="1"/>
</dbReference>
<feature type="domain" description="TFIIS N-terminal" evidence="11">
    <location>
        <begin position="1"/>
        <end position="86"/>
    </location>
</feature>
<feature type="compositionally biased region" description="Low complexity" evidence="9">
    <location>
        <begin position="94"/>
        <end position="118"/>
    </location>
</feature>
<protein>
    <recommendedName>
        <fullName evidence="8">Transcription elongation factor</fullName>
    </recommendedName>
</protein>
<keyword evidence="8" id="KW-0804">Transcription</keyword>
<sequence>MASSSVTPKQLADTAKQLQKAVESGDAASSLLNLIAPIQKWTATEDLLRQTKIGVAVNKLRQNKDAKVSQQASQLINKWKADVKSKERSKTSSPAPGAGKAGNGIANGRASGTNSPAPAATPTPAPPASKSGKFKGDPSKRNSAADGVKTEVTGNKVRDACIKMTYDGIAFMSEEAPDDVLSVARSVELAAYNKYQPETSAEYKQKLRSLFQNLKMKNNAWLRKAVFEGTIEPTRFVTMSSDELKSQAKRESDAALERENMMKAMTAQEEKSVSETMQCGKCKKYRVSYSQAQTRSADEPLTTFCECIVCGHRWKFS</sequence>
<dbReference type="AlphaFoldDB" id="A0A9P4QEM2"/>
<dbReference type="InterPro" id="IPR035100">
    <property type="entry name" value="TF_IIS-typ"/>
</dbReference>
<evidence type="ECO:0000256" key="2">
    <source>
        <dbReference type="ARBA" id="ARBA00022723"/>
    </source>
</evidence>
<dbReference type="PROSITE" id="PS00466">
    <property type="entry name" value="ZF_TFIIS_1"/>
    <property type="match status" value="1"/>
</dbReference>
<dbReference type="GO" id="GO:0008270">
    <property type="term" value="F:zinc ion binding"/>
    <property type="evidence" value="ECO:0007669"/>
    <property type="project" value="UniProtKB-UniRule"/>
</dbReference>
<dbReference type="Pfam" id="PF07500">
    <property type="entry name" value="TFIIS_M"/>
    <property type="match status" value="1"/>
</dbReference>
<dbReference type="GO" id="GO:0006362">
    <property type="term" value="P:transcription elongation by RNA polymerase I"/>
    <property type="evidence" value="ECO:0007669"/>
    <property type="project" value="TreeGrafter"/>
</dbReference>
<dbReference type="GO" id="GO:0005634">
    <property type="term" value="C:nucleus"/>
    <property type="evidence" value="ECO:0007669"/>
    <property type="project" value="UniProtKB-SubCell"/>
</dbReference>
<dbReference type="PROSITE" id="PS51321">
    <property type="entry name" value="TFIIS_CENTRAL"/>
    <property type="match status" value="1"/>
</dbReference>
<name>A0A9P4QEM2_9PEZI</name>
<organism evidence="13 14">
    <name type="scientific">Polychaeton citri CBS 116435</name>
    <dbReference type="NCBI Taxonomy" id="1314669"/>
    <lineage>
        <taxon>Eukaryota</taxon>
        <taxon>Fungi</taxon>
        <taxon>Dikarya</taxon>
        <taxon>Ascomycota</taxon>
        <taxon>Pezizomycotina</taxon>
        <taxon>Dothideomycetes</taxon>
        <taxon>Dothideomycetidae</taxon>
        <taxon>Capnodiales</taxon>
        <taxon>Capnodiaceae</taxon>
        <taxon>Polychaeton</taxon>
    </lineage>
</organism>
<evidence type="ECO:0000259" key="11">
    <source>
        <dbReference type="PROSITE" id="PS51319"/>
    </source>
</evidence>
<evidence type="ECO:0000256" key="3">
    <source>
        <dbReference type="ARBA" id="ARBA00022771"/>
    </source>
</evidence>
<accession>A0A9P4QEM2</accession>
<feature type="domain" description="TFIIS central" evidence="12">
    <location>
        <begin position="157"/>
        <end position="272"/>
    </location>
</feature>
<dbReference type="FunFam" id="1.10.472.30:FF:000003">
    <property type="entry name" value="Transcription elongation factor S-II"/>
    <property type="match status" value="1"/>
</dbReference>
<evidence type="ECO:0000256" key="7">
    <source>
        <dbReference type="PROSITE-ProRule" id="PRU00649"/>
    </source>
</evidence>
<dbReference type="InterPro" id="IPR003617">
    <property type="entry name" value="TFIIS/CRSP70_N_sub"/>
</dbReference>
<evidence type="ECO:0000259" key="12">
    <source>
        <dbReference type="PROSITE" id="PS51321"/>
    </source>
</evidence>
<keyword evidence="8" id="KW-0238">DNA-binding</keyword>
<feature type="domain" description="TFIIS-type" evidence="10">
    <location>
        <begin position="275"/>
        <end position="315"/>
    </location>
</feature>
<dbReference type="GO" id="GO:0031564">
    <property type="term" value="P:transcription antitermination"/>
    <property type="evidence" value="ECO:0007669"/>
    <property type="project" value="TreeGrafter"/>
</dbReference>
<reference evidence="13" key="1">
    <citation type="journal article" date="2020" name="Stud. Mycol.">
        <title>101 Dothideomycetes genomes: a test case for predicting lifestyles and emergence of pathogens.</title>
        <authorList>
            <person name="Haridas S."/>
            <person name="Albert R."/>
            <person name="Binder M."/>
            <person name="Bloem J."/>
            <person name="Labutti K."/>
            <person name="Salamov A."/>
            <person name="Andreopoulos B."/>
            <person name="Baker S."/>
            <person name="Barry K."/>
            <person name="Bills G."/>
            <person name="Bluhm B."/>
            <person name="Cannon C."/>
            <person name="Castanera R."/>
            <person name="Culley D."/>
            <person name="Daum C."/>
            <person name="Ezra D."/>
            <person name="Gonzalez J."/>
            <person name="Henrissat B."/>
            <person name="Kuo A."/>
            <person name="Liang C."/>
            <person name="Lipzen A."/>
            <person name="Lutzoni F."/>
            <person name="Magnuson J."/>
            <person name="Mondo S."/>
            <person name="Nolan M."/>
            <person name="Ohm R."/>
            <person name="Pangilinan J."/>
            <person name="Park H.-J."/>
            <person name="Ramirez L."/>
            <person name="Alfaro M."/>
            <person name="Sun H."/>
            <person name="Tritt A."/>
            <person name="Yoshinaga Y."/>
            <person name="Zwiers L.-H."/>
            <person name="Turgeon B."/>
            <person name="Goodwin S."/>
            <person name="Spatafora J."/>
            <person name="Crous P."/>
            <person name="Grigoriev I."/>
        </authorList>
    </citation>
    <scope>NUCLEOTIDE SEQUENCE</scope>
    <source>
        <strain evidence="13">CBS 116435</strain>
    </source>
</reference>
<keyword evidence="13" id="KW-0251">Elongation factor</keyword>
<evidence type="ECO:0000256" key="8">
    <source>
        <dbReference type="RuleBase" id="RU368078"/>
    </source>
</evidence>
<comment type="caution">
    <text evidence="13">The sequence shown here is derived from an EMBL/GenBank/DDBJ whole genome shotgun (WGS) entry which is preliminary data.</text>
</comment>
<proteinExistence type="inferred from homology"/>
<dbReference type="SMART" id="SM00510">
    <property type="entry name" value="TFS2M"/>
    <property type="match status" value="1"/>
</dbReference>
<dbReference type="Pfam" id="PF01096">
    <property type="entry name" value="Zn_ribbon_TFIIS"/>
    <property type="match status" value="1"/>
</dbReference>
<evidence type="ECO:0000313" key="14">
    <source>
        <dbReference type="Proteomes" id="UP000799441"/>
    </source>
</evidence>
<dbReference type="GO" id="GO:0001139">
    <property type="term" value="F:RNA polymerase II complex recruiting activity"/>
    <property type="evidence" value="ECO:0007669"/>
    <property type="project" value="TreeGrafter"/>
</dbReference>
<dbReference type="NCBIfam" id="TIGR01385">
    <property type="entry name" value="TFSII"/>
    <property type="match status" value="1"/>
</dbReference>
<dbReference type="GO" id="GO:0031440">
    <property type="term" value="P:regulation of mRNA 3'-end processing"/>
    <property type="evidence" value="ECO:0007669"/>
    <property type="project" value="TreeGrafter"/>
</dbReference>
<dbReference type="PROSITE" id="PS51319">
    <property type="entry name" value="TFIIS_N"/>
    <property type="match status" value="1"/>
</dbReference>
<dbReference type="InterPro" id="IPR017923">
    <property type="entry name" value="TFIIS_N"/>
</dbReference>
<dbReference type="SMART" id="SM00440">
    <property type="entry name" value="ZnF_C2C2"/>
    <property type="match status" value="1"/>
</dbReference>
<keyword evidence="13" id="KW-0648">Protein biosynthesis</keyword>
<keyword evidence="8" id="KW-0805">Transcription regulation</keyword>
<dbReference type="PANTHER" id="PTHR11477">
    <property type="entry name" value="TRANSCRIPTION FACTOR S-II ZINC FINGER DOMAIN-CONTAINING PROTEIN"/>
    <property type="match status" value="1"/>
</dbReference>
<feature type="compositionally biased region" description="Basic and acidic residues" evidence="9">
    <location>
        <begin position="79"/>
        <end position="90"/>
    </location>
</feature>
<evidence type="ECO:0000256" key="9">
    <source>
        <dbReference type="SAM" id="MobiDB-lite"/>
    </source>
</evidence>
<evidence type="ECO:0000256" key="6">
    <source>
        <dbReference type="PROSITE-ProRule" id="PRU00472"/>
    </source>
</evidence>
<dbReference type="InterPro" id="IPR006289">
    <property type="entry name" value="TFSII"/>
</dbReference>
<evidence type="ECO:0000256" key="1">
    <source>
        <dbReference type="ARBA" id="ARBA00004123"/>
    </source>
</evidence>
<dbReference type="PIRSF" id="PIRSF006704">
    <property type="entry name" value="TF_IIS"/>
    <property type="match status" value="1"/>
</dbReference>
<dbReference type="PANTHER" id="PTHR11477:SF0">
    <property type="entry name" value="IP08861P-RELATED"/>
    <property type="match status" value="1"/>
</dbReference>
<evidence type="ECO:0000256" key="5">
    <source>
        <dbReference type="ARBA" id="ARBA00023242"/>
    </source>
</evidence>
<keyword evidence="14" id="KW-1185">Reference proteome</keyword>
<dbReference type="Pfam" id="PF08711">
    <property type="entry name" value="Med26"/>
    <property type="match status" value="1"/>
</dbReference>
<gene>
    <name evidence="13" type="ORF">K431DRAFT_27657</name>
</gene>
<comment type="subcellular location">
    <subcellularLocation>
        <location evidence="1 7 8">Nucleus</location>
    </subcellularLocation>
</comment>
<dbReference type="SUPFAM" id="SSF46942">
    <property type="entry name" value="Elongation factor TFIIS domain 2"/>
    <property type="match status" value="1"/>
</dbReference>
<feature type="region of interest" description="Disordered" evidence="9">
    <location>
        <begin position="79"/>
        <end position="150"/>
    </location>
</feature>
<dbReference type="EMBL" id="MU003777">
    <property type="protein sequence ID" value="KAF2723292.1"/>
    <property type="molecule type" value="Genomic_DNA"/>
</dbReference>
<evidence type="ECO:0000256" key="4">
    <source>
        <dbReference type="ARBA" id="ARBA00022833"/>
    </source>
</evidence>
<dbReference type="Proteomes" id="UP000799441">
    <property type="component" value="Unassembled WGS sequence"/>
</dbReference>
<dbReference type="InterPro" id="IPR036575">
    <property type="entry name" value="TFIIS_cen_dom_sf"/>
</dbReference>
<dbReference type="CDD" id="cd13749">
    <property type="entry name" value="Zn-ribbon_TFIIS"/>
    <property type="match status" value="1"/>
</dbReference>
<dbReference type="OrthoDB" id="44867at2759"/>
<dbReference type="GO" id="GO:0003746">
    <property type="term" value="F:translation elongation factor activity"/>
    <property type="evidence" value="ECO:0007669"/>
    <property type="project" value="UniProtKB-KW"/>
</dbReference>
<keyword evidence="2 8" id="KW-0479">Metal-binding</keyword>
<comment type="similarity">
    <text evidence="8">Belongs to the TFS-II family.</text>
</comment>
<comment type="function">
    <text evidence="8">Necessary for efficient RNA polymerase II transcription elongation past template-encoded arresting sites.</text>
</comment>
<dbReference type="SUPFAM" id="SSF57783">
    <property type="entry name" value="Zinc beta-ribbon"/>
    <property type="match status" value="1"/>
</dbReference>
<keyword evidence="4 8" id="KW-0862">Zinc</keyword>
<dbReference type="PROSITE" id="PS51133">
    <property type="entry name" value="ZF_TFIIS_2"/>
    <property type="match status" value="1"/>
</dbReference>
<dbReference type="SMART" id="SM00509">
    <property type="entry name" value="TFS2N"/>
    <property type="match status" value="1"/>
</dbReference>
<keyword evidence="3 6" id="KW-0863">Zinc-finger</keyword>
<dbReference type="InterPro" id="IPR001222">
    <property type="entry name" value="Znf_TFIIS"/>
</dbReference>
<evidence type="ECO:0000313" key="13">
    <source>
        <dbReference type="EMBL" id="KAF2723292.1"/>
    </source>
</evidence>
<dbReference type="GO" id="GO:0006368">
    <property type="term" value="P:transcription elongation by RNA polymerase II"/>
    <property type="evidence" value="ECO:0007669"/>
    <property type="project" value="InterPro"/>
</dbReference>
<keyword evidence="5 7" id="KW-0539">Nucleus</keyword>
<dbReference type="InterPro" id="IPR035441">
    <property type="entry name" value="TFIIS/LEDGF_dom_sf"/>
</dbReference>